<dbReference type="EMBL" id="LPHD01000013">
    <property type="protein sequence ID" value="KWA86018.1"/>
    <property type="molecule type" value="Genomic_DNA"/>
</dbReference>
<keyword evidence="1 2" id="KW-0732">Signal</keyword>
<dbReference type="Proteomes" id="UP000060630">
    <property type="component" value="Unassembled WGS sequence"/>
</dbReference>
<feature type="domain" description="Fimbrial-type adhesion" evidence="3">
    <location>
        <begin position="181"/>
        <end position="324"/>
    </location>
</feature>
<dbReference type="InterPro" id="IPR000259">
    <property type="entry name" value="Adhesion_dom_fimbrial"/>
</dbReference>
<dbReference type="AlphaFoldDB" id="A0A106QGW4"/>
<dbReference type="GO" id="GO:0009289">
    <property type="term" value="C:pilus"/>
    <property type="evidence" value="ECO:0007669"/>
    <property type="project" value="InterPro"/>
</dbReference>
<dbReference type="SUPFAM" id="SSF49401">
    <property type="entry name" value="Bacterial adhesins"/>
    <property type="match status" value="1"/>
</dbReference>
<sequence>MTITISEVVRNYVARRLSAIALMVAAVAVTASPAKADNRINAFPWQISIPKNLASGTILARYSLTPWQVCGQEICRLLGVVNYANGNSKVKGPTVTTNVSGVLARMLLDGQAYETNEAYGKTGRTTGAGGISFAQSLEVQLLADGRPITGGTLGGSWDTYFYLPFAGLGNSRPAVDFIMVGTITAIDGTCSVPAQTVKLPNAQLSKFGDVGSTLGTQSFQIRIDNCPKGYNRVGYALDPRGGVIANAPGVLPLTDGSTASGVKIRLADDKGVPAVFGTSIKIDAYNKATGGSYAIPMQASYIKTDATVKPGTVNGAMTVLLDYQ</sequence>
<gene>
    <name evidence="4" type="ORF">WL29_11595</name>
</gene>
<feature type="signal peptide" evidence="2">
    <location>
        <begin position="1"/>
        <end position="36"/>
    </location>
</feature>
<dbReference type="InterPro" id="IPR050263">
    <property type="entry name" value="Bact_Fimbrial_Adh_Pro"/>
</dbReference>
<dbReference type="InterPro" id="IPR036937">
    <property type="entry name" value="Adhesion_dom_fimbrial_sf"/>
</dbReference>
<dbReference type="Pfam" id="PF00419">
    <property type="entry name" value="Fimbrial"/>
    <property type="match status" value="1"/>
</dbReference>
<dbReference type="RefSeq" id="WP_059657807.1">
    <property type="nucleotide sequence ID" value="NZ_LOXJ01000065.1"/>
</dbReference>
<reference evidence="4 5" key="1">
    <citation type="submission" date="2015-11" db="EMBL/GenBank/DDBJ databases">
        <title>Expanding the genomic diversity of Burkholderia species for the development of highly accurate diagnostics.</title>
        <authorList>
            <person name="Sahl J."/>
            <person name="Keim P."/>
            <person name="Wagner D."/>
        </authorList>
    </citation>
    <scope>NUCLEOTIDE SEQUENCE [LARGE SCALE GENOMIC DNA]</scope>
    <source>
        <strain evidence="4 5">MSMB2087WGS</strain>
    </source>
</reference>
<evidence type="ECO:0000256" key="1">
    <source>
        <dbReference type="ARBA" id="ARBA00022729"/>
    </source>
</evidence>
<proteinExistence type="predicted"/>
<organism evidence="4 5">
    <name type="scientific">Burkholderia ubonensis</name>
    <dbReference type="NCBI Taxonomy" id="101571"/>
    <lineage>
        <taxon>Bacteria</taxon>
        <taxon>Pseudomonadati</taxon>
        <taxon>Pseudomonadota</taxon>
        <taxon>Betaproteobacteria</taxon>
        <taxon>Burkholderiales</taxon>
        <taxon>Burkholderiaceae</taxon>
        <taxon>Burkholderia</taxon>
        <taxon>Burkholderia cepacia complex</taxon>
    </lineage>
</organism>
<evidence type="ECO:0000313" key="5">
    <source>
        <dbReference type="Proteomes" id="UP000060630"/>
    </source>
</evidence>
<dbReference type="Gene3D" id="2.60.40.1090">
    <property type="entry name" value="Fimbrial-type adhesion domain"/>
    <property type="match status" value="1"/>
</dbReference>
<name>A0A106QGW4_9BURK</name>
<accession>A0A106QGW4</accession>
<evidence type="ECO:0000256" key="2">
    <source>
        <dbReference type="SAM" id="SignalP"/>
    </source>
</evidence>
<dbReference type="Gene3D" id="2.60.40.3310">
    <property type="match status" value="1"/>
</dbReference>
<dbReference type="InterPro" id="IPR008966">
    <property type="entry name" value="Adhesion_dom_sf"/>
</dbReference>
<comment type="caution">
    <text evidence="4">The sequence shown here is derived from an EMBL/GenBank/DDBJ whole genome shotgun (WGS) entry which is preliminary data.</text>
</comment>
<dbReference type="PANTHER" id="PTHR33420">
    <property type="entry name" value="FIMBRIAL SUBUNIT ELFA-RELATED"/>
    <property type="match status" value="1"/>
</dbReference>
<evidence type="ECO:0000313" key="4">
    <source>
        <dbReference type="EMBL" id="KWA86018.1"/>
    </source>
</evidence>
<dbReference type="PANTHER" id="PTHR33420:SF3">
    <property type="entry name" value="FIMBRIAL SUBUNIT ELFA"/>
    <property type="match status" value="1"/>
</dbReference>
<feature type="chain" id="PRO_5007127002" description="Fimbrial-type adhesion domain-containing protein" evidence="2">
    <location>
        <begin position="37"/>
        <end position="324"/>
    </location>
</feature>
<evidence type="ECO:0000259" key="3">
    <source>
        <dbReference type="Pfam" id="PF00419"/>
    </source>
</evidence>
<protein>
    <recommendedName>
        <fullName evidence="3">Fimbrial-type adhesion domain-containing protein</fullName>
    </recommendedName>
</protein>
<dbReference type="GO" id="GO:0043709">
    <property type="term" value="P:cell adhesion involved in single-species biofilm formation"/>
    <property type="evidence" value="ECO:0007669"/>
    <property type="project" value="TreeGrafter"/>
</dbReference>